<reference evidence="2 3" key="1">
    <citation type="submission" date="2018-10" db="EMBL/GenBank/DDBJ databases">
        <title>A high-quality apple genome assembly.</title>
        <authorList>
            <person name="Hu J."/>
        </authorList>
    </citation>
    <scope>NUCLEOTIDE SEQUENCE [LARGE SCALE GENOMIC DNA]</scope>
    <source>
        <strain evidence="3">cv. HFTH1</strain>
        <tissue evidence="2">Young leaf</tissue>
    </source>
</reference>
<gene>
    <name evidence="2" type="ORF">DVH24_016673</name>
</gene>
<dbReference type="AlphaFoldDB" id="A0A498HXE4"/>
<name>A0A498HXE4_MALDO</name>
<sequence length="191" mass="21212">MQMSEDAAMRVRRTTMREHGKDDDEGRRRDEDDEGRRRKSLVFSLAYESAQNWGSSLRTAKEMFNPSESLLSSLKLILATNSMPLSDKAIAKPPQHAPVVLLLHHQVRVFNLKPSKSVCFLSCGVKLEAEAPAMKSKKGSKAHAKVMVKDNGMEPEDLPIKSKKGSKKRAAAPDSNPPTVKDILEIGKTFL</sequence>
<evidence type="ECO:0000256" key="1">
    <source>
        <dbReference type="SAM" id="MobiDB-lite"/>
    </source>
</evidence>
<dbReference type="Proteomes" id="UP000290289">
    <property type="component" value="Chromosome 15"/>
</dbReference>
<comment type="caution">
    <text evidence="2">The sequence shown here is derived from an EMBL/GenBank/DDBJ whole genome shotgun (WGS) entry which is preliminary data.</text>
</comment>
<proteinExistence type="predicted"/>
<feature type="compositionally biased region" description="Basic residues" evidence="1">
    <location>
        <begin position="161"/>
        <end position="170"/>
    </location>
</feature>
<organism evidence="2 3">
    <name type="scientific">Malus domestica</name>
    <name type="common">Apple</name>
    <name type="synonym">Pyrus malus</name>
    <dbReference type="NCBI Taxonomy" id="3750"/>
    <lineage>
        <taxon>Eukaryota</taxon>
        <taxon>Viridiplantae</taxon>
        <taxon>Streptophyta</taxon>
        <taxon>Embryophyta</taxon>
        <taxon>Tracheophyta</taxon>
        <taxon>Spermatophyta</taxon>
        <taxon>Magnoliopsida</taxon>
        <taxon>eudicotyledons</taxon>
        <taxon>Gunneridae</taxon>
        <taxon>Pentapetalae</taxon>
        <taxon>rosids</taxon>
        <taxon>fabids</taxon>
        <taxon>Rosales</taxon>
        <taxon>Rosaceae</taxon>
        <taxon>Amygdaloideae</taxon>
        <taxon>Maleae</taxon>
        <taxon>Malus</taxon>
    </lineage>
</organism>
<evidence type="ECO:0000313" key="3">
    <source>
        <dbReference type="Proteomes" id="UP000290289"/>
    </source>
</evidence>
<feature type="compositionally biased region" description="Basic and acidic residues" evidence="1">
    <location>
        <begin position="15"/>
        <end position="36"/>
    </location>
</feature>
<evidence type="ECO:0000313" key="2">
    <source>
        <dbReference type="EMBL" id="RXH73851.1"/>
    </source>
</evidence>
<accession>A0A498HXE4</accession>
<keyword evidence="3" id="KW-1185">Reference proteome</keyword>
<dbReference type="EMBL" id="RDQH01000341">
    <property type="protein sequence ID" value="RXH73851.1"/>
    <property type="molecule type" value="Genomic_DNA"/>
</dbReference>
<feature type="region of interest" description="Disordered" evidence="1">
    <location>
        <begin position="140"/>
        <end position="181"/>
    </location>
</feature>
<protein>
    <submittedName>
        <fullName evidence="2">Uncharacterized protein</fullName>
    </submittedName>
</protein>
<feature type="region of interest" description="Disordered" evidence="1">
    <location>
        <begin position="1"/>
        <end position="37"/>
    </location>
</feature>